<feature type="non-terminal residue" evidence="2">
    <location>
        <position position="86"/>
    </location>
</feature>
<keyword evidence="3" id="KW-1185">Reference proteome</keyword>
<evidence type="ECO:0000313" key="3">
    <source>
        <dbReference type="Proteomes" id="UP000654075"/>
    </source>
</evidence>
<dbReference type="Proteomes" id="UP000654075">
    <property type="component" value="Unassembled WGS sequence"/>
</dbReference>
<sequence length="86" mass="9097">ASLGCTAPRGSPRSGPQGRAGSLLLRLLDLPAPPPDTVGGHIPNSHKLWQDVHQVVQDSAGSAEVVMRRQASVEVYKRVGEVQLPP</sequence>
<reference evidence="2" key="1">
    <citation type="submission" date="2021-02" db="EMBL/GenBank/DDBJ databases">
        <authorList>
            <person name="Dougan E. K."/>
            <person name="Rhodes N."/>
            <person name="Thang M."/>
            <person name="Chan C."/>
        </authorList>
    </citation>
    <scope>NUCLEOTIDE SEQUENCE</scope>
</reference>
<name>A0A813E1D7_POLGL</name>
<gene>
    <name evidence="2" type="ORF">PGLA1383_LOCUS11141</name>
</gene>
<accession>A0A813E1D7</accession>
<evidence type="ECO:0000256" key="1">
    <source>
        <dbReference type="SAM" id="MobiDB-lite"/>
    </source>
</evidence>
<proteinExistence type="predicted"/>
<feature type="region of interest" description="Disordered" evidence="1">
    <location>
        <begin position="1"/>
        <end position="20"/>
    </location>
</feature>
<comment type="caution">
    <text evidence="2">The sequence shown here is derived from an EMBL/GenBank/DDBJ whole genome shotgun (WGS) entry which is preliminary data.</text>
</comment>
<organism evidence="2 3">
    <name type="scientific">Polarella glacialis</name>
    <name type="common">Dinoflagellate</name>
    <dbReference type="NCBI Taxonomy" id="89957"/>
    <lineage>
        <taxon>Eukaryota</taxon>
        <taxon>Sar</taxon>
        <taxon>Alveolata</taxon>
        <taxon>Dinophyceae</taxon>
        <taxon>Suessiales</taxon>
        <taxon>Suessiaceae</taxon>
        <taxon>Polarella</taxon>
    </lineage>
</organism>
<dbReference type="AlphaFoldDB" id="A0A813E1D7"/>
<dbReference type="EMBL" id="CAJNNV010005713">
    <property type="protein sequence ID" value="CAE8592491.1"/>
    <property type="molecule type" value="Genomic_DNA"/>
</dbReference>
<evidence type="ECO:0000313" key="2">
    <source>
        <dbReference type="EMBL" id="CAE8592491.1"/>
    </source>
</evidence>
<feature type="non-terminal residue" evidence="2">
    <location>
        <position position="1"/>
    </location>
</feature>
<protein>
    <submittedName>
        <fullName evidence="2">Uncharacterized protein</fullName>
    </submittedName>
</protein>